<dbReference type="EMBL" id="JACKWZ010000041">
    <property type="protein sequence ID" value="KAF9419659.1"/>
    <property type="molecule type" value="Genomic_DNA"/>
</dbReference>
<dbReference type="Gene3D" id="3.30.40.10">
    <property type="entry name" value="Zinc/RING finger domain, C3HC4 (zinc finger)"/>
    <property type="match status" value="1"/>
</dbReference>
<keyword evidence="3" id="KW-1185">Reference proteome</keyword>
<accession>A0A835GKA0</accession>
<dbReference type="InterPro" id="IPR011011">
    <property type="entry name" value="Znf_FYVE_PHD"/>
</dbReference>
<organism evidence="2 3">
    <name type="scientific">Spodoptera exigua</name>
    <name type="common">Beet armyworm</name>
    <name type="synonym">Noctua fulgens</name>
    <dbReference type="NCBI Taxonomy" id="7107"/>
    <lineage>
        <taxon>Eukaryota</taxon>
        <taxon>Metazoa</taxon>
        <taxon>Ecdysozoa</taxon>
        <taxon>Arthropoda</taxon>
        <taxon>Hexapoda</taxon>
        <taxon>Insecta</taxon>
        <taxon>Pterygota</taxon>
        <taxon>Neoptera</taxon>
        <taxon>Endopterygota</taxon>
        <taxon>Lepidoptera</taxon>
        <taxon>Glossata</taxon>
        <taxon>Ditrysia</taxon>
        <taxon>Noctuoidea</taxon>
        <taxon>Noctuidae</taxon>
        <taxon>Amphipyrinae</taxon>
        <taxon>Spodoptera</taxon>
    </lineage>
</organism>
<proteinExistence type="predicted"/>
<feature type="non-terminal residue" evidence="2">
    <location>
        <position position="491"/>
    </location>
</feature>
<dbReference type="InterPro" id="IPR013083">
    <property type="entry name" value="Znf_RING/FYVE/PHD"/>
</dbReference>
<name>A0A835GKA0_SPOEX</name>
<dbReference type="GO" id="GO:0003676">
    <property type="term" value="F:nucleic acid binding"/>
    <property type="evidence" value="ECO:0007669"/>
    <property type="project" value="InterPro"/>
</dbReference>
<dbReference type="Proteomes" id="UP000648187">
    <property type="component" value="Unassembled WGS sequence"/>
</dbReference>
<evidence type="ECO:0000259" key="1">
    <source>
        <dbReference type="Pfam" id="PF03184"/>
    </source>
</evidence>
<evidence type="ECO:0000313" key="2">
    <source>
        <dbReference type="EMBL" id="KAF9419659.1"/>
    </source>
</evidence>
<dbReference type="AlphaFoldDB" id="A0A835GKA0"/>
<evidence type="ECO:0000313" key="3">
    <source>
        <dbReference type="Proteomes" id="UP000648187"/>
    </source>
</evidence>
<comment type="caution">
    <text evidence="2">The sequence shown here is derived from an EMBL/GenBank/DDBJ whole genome shotgun (WGS) entry which is preliminary data.</text>
</comment>
<sequence>LLHYKRFKGQRQRPDLSENLPAGTLVRMAPKGSMTADLFVEFIQHLAKYKVAGKCLLVFDGAKCHLSVEALEEADNNDIVLYCLPSNTTHELQPLDKSVNKSFEHHWDEEVLNYLCASADRTLTKATFNKIFTRVWPKCMTHSNIVNGFKATGLFPFDPQVIPEEAFAPSVLSEMPCPRTQEPLQNLILNSLDDSTDSDDINEDHDHHLALVTELSTIQRKSDLLNENINPVKSRLVDYSSSSDNSDIASIWPNLKSQVMIEEDRDSPSLIPDTNLIGISQFDSSHYNGDKHLGQHDLAVPSCSGLQKSLRDDPGSDSTISDLDSFVTRPLFNQSKYVADHIYNYTSDESSRDGSQCHLNKGTKTPKKQMICPIQNETCNLDEDNVPLASLQQENKTQFQQFLPTPNYAKNKSSKPRKKAMNYKGQRITKDLFNDKTETKKSNKQNYIWYCNACGEIEELDMAQCIVCKRWYHEECVGLSECDIEFICPYC</sequence>
<gene>
    <name evidence="2" type="ORF">HW555_003937</name>
</gene>
<dbReference type="InterPro" id="IPR004875">
    <property type="entry name" value="DDE_SF_endonuclease_dom"/>
</dbReference>
<reference evidence="2" key="1">
    <citation type="submission" date="2020-08" db="EMBL/GenBank/DDBJ databases">
        <title>Spodoptera exigua strain:BAW_Kor-Di-RS1 Genome sequencing and assembly.</title>
        <authorList>
            <person name="Kim J."/>
            <person name="Nam H.Y."/>
            <person name="Kwon M."/>
            <person name="Choi J.H."/>
            <person name="Cho S.R."/>
            <person name="Kim G.-H."/>
        </authorList>
    </citation>
    <scope>NUCLEOTIDE SEQUENCE</scope>
    <source>
        <strain evidence="2">BAW_Kor-Di-RS1</strain>
        <tissue evidence="2">Whole-body</tissue>
    </source>
</reference>
<dbReference type="SUPFAM" id="SSF57903">
    <property type="entry name" value="FYVE/PHD zinc finger"/>
    <property type="match status" value="1"/>
</dbReference>
<dbReference type="Pfam" id="PF03184">
    <property type="entry name" value="DDE_1"/>
    <property type="match status" value="1"/>
</dbReference>
<feature type="domain" description="DDE-1" evidence="1">
    <location>
        <begin position="22"/>
        <end position="122"/>
    </location>
</feature>
<protein>
    <recommendedName>
        <fullName evidence="1">DDE-1 domain-containing protein</fullName>
    </recommendedName>
</protein>